<feature type="transmembrane region" description="Helical" evidence="3">
    <location>
        <begin position="12"/>
        <end position="37"/>
    </location>
</feature>
<organism evidence="4 5">
    <name type="scientific">Candidatus Pedobacter colombiensis</name>
    <dbReference type="NCBI Taxonomy" id="3121371"/>
    <lineage>
        <taxon>Bacteria</taxon>
        <taxon>Pseudomonadati</taxon>
        <taxon>Bacteroidota</taxon>
        <taxon>Sphingobacteriia</taxon>
        <taxon>Sphingobacteriales</taxon>
        <taxon>Sphingobacteriaceae</taxon>
        <taxon>Pedobacter</taxon>
    </lineage>
</organism>
<keyword evidence="3" id="KW-1133">Transmembrane helix</keyword>
<reference evidence="4" key="1">
    <citation type="submission" date="2023-03" db="EMBL/GenBank/DDBJ databases">
        <title>Andean soil-derived lignocellulolytic bacterial consortium as a source of novel taxa and putative plastic-active enzymes.</title>
        <authorList>
            <person name="Diaz-Garcia L."/>
            <person name="Chuvochina M."/>
            <person name="Feuerriegel G."/>
            <person name="Bunk B."/>
            <person name="Sproer C."/>
            <person name="Streit W.R."/>
            <person name="Rodriguez L.M."/>
            <person name="Overmann J."/>
            <person name="Jimenez D.J."/>
        </authorList>
    </citation>
    <scope>NUCLEOTIDE SEQUENCE</scope>
    <source>
        <strain evidence="4">MAG 3858</strain>
    </source>
</reference>
<dbReference type="Proteomes" id="UP001214530">
    <property type="component" value="Chromosome"/>
</dbReference>
<gene>
    <name evidence="4" type="ORF">P0Y49_03625</name>
</gene>
<evidence type="ECO:0000313" key="4">
    <source>
        <dbReference type="EMBL" id="WEK20238.1"/>
    </source>
</evidence>
<dbReference type="InterPro" id="IPR036097">
    <property type="entry name" value="HisK_dim/P_sf"/>
</dbReference>
<accession>A0AAJ6B9I9</accession>
<dbReference type="EMBL" id="CP119313">
    <property type="protein sequence ID" value="WEK20238.1"/>
    <property type="molecule type" value="Genomic_DNA"/>
</dbReference>
<dbReference type="SUPFAM" id="SSF55785">
    <property type="entry name" value="PYP-like sensor domain (PAS domain)"/>
    <property type="match status" value="1"/>
</dbReference>
<dbReference type="EC" id="2.7.13.3" evidence="2"/>
<dbReference type="InterPro" id="IPR003661">
    <property type="entry name" value="HisK_dim/P_dom"/>
</dbReference>
<evidence type="ECO:0000256" key="1">
    <source>
        <dbReference type="ARBA" id="ARBA00000085"/>
    </source>
</evidence>
<dbReference type="InterPro" id="IPR035965">
    <property type="entry name" value="PAS-like_dom_sf"/>
</dbReference>
<dbReference type="Gene3D" id="1.10.287.130">
    <property type="match status" value="1"/>
</dbReference>
<sequence length="268" mass="31270">MEIQSGYATRRPFLFIILIYLTAGLAWLYLGSIMIGIVDRNNPHVDLRYLYTGKNITFLLFTAAALYFLLRDYQKRLLRAENNYFKLFEASPGSIYVMEKFSFKFLAVNDVMVSKYGYSRPQLLKMTAMDIRPKDERIKLKKYLNSTHDEGHETGIWLHQKRNGDSFYVLISHHSIKFKEKDAYIVIAIDIDRDLRNEQRLKEIAWTNSHEIRKPISNILGLVEIIKTDPPNQIIDPELLSMLITSAHELDTVVKKINSHAEELDTRI</sequence>
<keyword evidence="3" id="KW-0472">Membrane</keyword>
<evidence type="ECO:0000313" key="5">
    <source>
        <dbReference type="Proteomes" id="UP001214530"/>
    </source>
</evidence>
<dbReference type="GO" id="GO:0000155">
    <property type="term" value="F:phosphorelay sensor kinase activity"/>
    <property type="evidence" value="ECO:0007669"/>
    <property type="project" value="InterPro"/>
</dbReference>
<dbReference type="InterPro" id="IPR000014">
    <property type="entry name" value="PAS"/>
</dbReference>
<dbReference type="Gene3D" id="3.30.450.20">
    <property type="entry name" value="PAS domain"/>
    <property type="match status" value="1"/>
</dbReference>
<dbReference type="AlphaFoldDB" id="A0AAJ6B9I9"/>
<evidence type="ECO:0000256" key="3">
    <source>
        <dbReference type="SAM" id="Phobius"/>
    </source>
</evidence>
<dbReference type="CDD" id="cd00082">
    <property type="entry name" value="HisKA"/>
    <property type="match status" value="1"/>
</dbReference>
<name>A0AAJ6B9I9_9SPHI</name>
<dbReference type="SUPFAM" id="SSF47384">
    <property type="entry name" value="Homodimeric domain of signal transducing histidine kinase"/>
    <property type="match status" value="1"/>
</dbReference>
<comment type="catalytic activity">
    <reaction evidence="1">
        <text>ATP + protein L-histidine = ADP + protein N-phospho-L-histidine.</text>
        <dbReference type="EC" id="2.7.13.3"/>
    </reaction>
</comment>
<proteinExistence type="predicted"/>
<keyword evidence="3" id="KW-0812">Transmembrane</keyword>
<dbReference type="NCBIfam" id="TIGR00229">
    <property type="entry name" value="sensory_box"/>
    <property type="match status" value="1"/>
</dbReference>
<feature type="transmembrane region" description="Helical" evidence="3">
    <location>
        <begin position="49"/>
        <end position="70"/>
    </location>
</feature>
<protein>
    <recommendedName>
        <fullName evidence="2">histidine kinase</fullName>
        <ecNumber evidence="2">2.7.13.3</ecNumber>
    </recommendedName>
</protein>
<dbReference type="CDD" id="cd00130">
    <property type="entry name" value="PAS"/>
    <property type="match status" value="1"/>
</dbReference>
<evidence type="ECO:0000256" key="2">
    <source>
        <dbReference type="ARBA" id="ARBA00012438"/>
    </source>
</evidence>